<dbReference type="AlphaFoldDB" id="A0A9P4WA94"/>
<protein>
    <submittedName>
        <fullName evidence="1">Uncharacterized protein</fullName>
    </submittedName>
</protein>
<dbReference type="Proteomes" id="UP000801428">
    <property type="component" value="Unassembled WGS sequence"/>
</dbReference>
<dbReference type="EMBL" id="SWKU01000013">
    <property type="protein sequence ID" value="KAF3001548.1"/>
    <property type="molecule type" value="Genomic_DNA"/>
</dbReference>
<name>A0A9P4WA94_CURKU</name>
<evidence type="ECO:0000313" key="2">
    <source>
        <dbReference type="Proteomes" id="UP000801428"/>
    </source>
</evidence>
<accession>A0A9P4WA94</accession>
<sequence>MMATIVPAAPVPPAVDVDTDAGHEHCASHLPFLQLPRELRDQNIPLINSQIYNHVLDIPDKRSDRALRIERRNLKHFRPSAAALLLILHHEYFLLNRQVALEALEALFKHHTVFLSCGPYVLKSLLEAVQQHGPGPQWLSWLKAIELDWITFPDLRMYPPDRTYGRDEWWFEATDNGYDGVEVDVDYVRGAAYSGHYDEHDYTGGYYDDNFYDPSDPALYPAYTHNAPVVNPQAAADDISTLFDHNPFNDAEETYHPAATTTHPSADDISTKLDLLVDMEVAPLFVHLSSTTVFPSLTSITLPLYFISRESLAHRRAARPDYALPLKVRFWVHVAAHALAMLLSASSALTTIVVRYVPWDIWASMDSVDDLNRIAREGVWFDDPERDGEGSEREGEGEAFRAVWRILEERGLWGGNEGEEVKARRGLRSASRVVKWDGQMDSHRVGDELEVVFTKVDESENELC</sequence>
<reference evidence="1" key="1">
    <citation type="submission" date="2019-04" db="EMBL/GenBank/DDBJ databases">
        <title>Sequencing of skin fungus with MAO and IRED activity.</title>
        <authorList>
            <person name="Marsaioli A.J."/>
            <person name="Bonatto J.M.C."/>
            <person name="Reis Junior O."/>
        </authorList>
    </citation>
    <scope>NUCLEOTIDE SEQUENCE</scope>
    <source>
        <strain evidence="1">30M1</strain>
    </source>
</reference>
<proteinExistence type="predicted"/>
<dbReference type="OrthoDB" id="62952at2759"/>
<evidence type="ECO:0000313" key="1">
    <source>
        <dbReference type="EMBL" id="KAF3001548.1"/>
    </source>
</evidence>
<keyword evidence="2" id="KW-1185">Reference proteome</keyword>
<gene>
    <name evidence="1" type="ORF">E8E13_009653</name>
</gene>
<comment type="caution">
    <text evidence="1">The sequence shown here is derived from an EMBL/GenBank/DDBJ whole genome shotgun (WGS) entry which is preliminary data.</text>
</comment>
<organism evidence="1 2">
    <name type="scientific">Curvularia kusanoi</name>
    <name type="common">Cochliobolus kusanoi</name>
    <dbReference type="NCBI Taxonomy" id="90978"/>
    <lineage>
        <taxon>Eukaryota</taxon>
        <taxon>Fungi</taxon>
        <taxon>Dikarya</taxon>
        <taxon>Ascomycota</taxon>
        <taxon>Pezizomycotina</taxon>
        <taxon>Dothideomycetes</taxon>
        <taxon>Pleosporomycetidae</taxon>
        <taxon>Pleosporales</taxon>
        <taxon>Pleosporineae</taxon>
        <taxon>Pleosporaceae</taxon>
        <taxon>Curvularia</taxon>
    </lineage>
</organism>